<accession>A0A3Q2ULB6</accession>
<feature type="transmembrane region" description="Helical" evidence="5">
    <location>
        <begin position="21"/>
        <end position="41"/>
    </location>
</feature>
<dbReference type="PROSITE" id="PS50850">
    <property type="entry name" value="MFS"/>
    <property type="match status" value="1"/>
</dbReference>
<feature type="domain" description="Major facilitator superfamily (MFS) profile" evidence="6">
    <location>
        <begin position="95"/>
        <end position="386"/>
    </location>
</feature>
<feature type="transmembrane region" description="Helical" evidence="5">
    <location>
        <begin position="169"/>
        <end position="189"/>
    </location>
</feature>
<dbReference type="GO" id="GO:0016020">
    <property type="term" value="C:membrane"/>
    <property type="evidence" value="ECO:0007669"/>
    <property type="project" value="UniProtKB-SubCell"/>
</dbReference>
<organism evidence="7 8">
    <name type="scientific">Fundulus heteroclitus</name>
    <name type="common">Killifish</name>
    <name type="synonym">Mummichog</name>
    <dbReference type="NCBI Taxonomy" id="8078"/>
    <lineage>
        <taxon>Eukaryota</taxon>
        <taxon>Metazoa</taxon>
        <taxon>Chordata</taxon>
        <taxon>Craniata</taxon>
        <taxon>Vertebrata</taxon>
        <taxon>Euteleostomi</taxon>
        <taxon>Actinopterygii</taxon>
        <taxon>Neopterygii</taxon>
        <taxon>Teleostei</taxon>
        <taxon>Neoteleostei</taxon>
        <taxon>Acanthomorphata</taxon>
        <taxon>Ovalentaria</taxon>
        <taxon>Atherinomorphae</taxon>
        <taxon>Cyprinodontiformes</taxon>
        <taxon>Fundulidae</taxon>
        <taxon>Fundulus</taxon>
    </lineage>
</organism>
<evidence type="ECO:0000313" key="8">
    <source>
        <dbReference type="Proteomes" id="UP000265000"/>
    </source>
</evidence>
<name>A0A3Q2ULB6_FUNHE</name>
<keyword evidence="2 5" id="KW-0812">Transmembrane</keyword>
<dbReference type="InterPro" id="IPR005828">
    <property type="entry name" value="MFS_sugar_transport-like"/>
</dbReference>
<feature type="transmembrane region" description="Helical" evidence="5">
    <location>
        <begin position="352"/>
        <end position="372"/>
    </location>
</feature>
<dbReference type="SUPFAM" id="SSF103473">
    <property type="entry name" value="MFS general substrate transporter"/>
    <property type="match status" value="1"/>
</dbReference>
<evidence type="ECO:0000256" key="1">
    <source>
        <dbReference type="ARBA" id="ARBA00004141"/>
    </source>
</evidence>
<feature type="transmembrane region" description="Helical" evidence="5">
    <location>
        <begin position="223"/>
        <end position="245"/>
    </location>
</feature>
<dbReference type="Ensembl" id="ENSFHET00000025007.1">
    <property type="protein sequence ID" value="ENSFHEP00000032025.1"/>
    <property type="gene ID" value="ENSFHEG00000018328.1"/>
</dbReference>
<evidence type="ECO:0000313" key="7">
    <source>
        <dbReference type="Ensembl" id="ENSFHEP00000032025.1"/>
    </source>
</evidence>
<keyword evidence="8" id="KW-1185">Reference proteome</keyword>
<evidence type="ECO:0000256" key="2">
    <source>
        <dbReference type="ARBA" id="ARBA00022692"/>
    </source>
</evidence>
<evidence type="ECO:0000259" key="6">
    <source>
        <dbReference type="PROSITE" id="PS50850"/>
    </source>
</evidence>
<reference evidence="7" key="2">
    <citation type="submission" date="2025-09" db="UniProtKB">
        <authorList>
            <consortium name="Ensembl"/>
        </authorList>
    </citation>
    <scope>IDENTIFICATION</scope>
</reference>
<keyword evidence="4 5" id="KW-0472">Membrane</keyword>
<dbReference type="GeneTree" id="ENSGT00940000154607"/>
<evidence type="ECO:0000256" key="5">
    <source>
        <dbReference type="SAM" id="Phobius"/>
    </source>
</evidence>
<dbReference type="InterPro" id="IPR036259">
    <property type="entry name" value="MFS_trans_sf"/>
</dbReference>
<proteinExistence type="predicted"/>
<feature type="transmembrane region" description="Helical" evidence="5">
    <location>
        <begin position="251"/>
        <end position="270"/>
    </location>
</feature>
<dbReference type="InterPro" id="IPR020846">
    <property type="entry name" value="MFS_dom"/>
</dbReference>
<reference evidence="7" key="1">
    <citation type="submission" date="2025-08" db="UniProtKB">
        <authorList>
            <consortium name="Ensembl"/>
        </authorList>
    </citation>
    <scope>IDENTIFICATION</scope>
</reference>
<protein>
    <submittedName>
        <fullName evidence="7">Solute carrier family 22 member 13a</fullName>
    </submittedName>
</protein>
<feature type="transmembrane region" description="Helical" evidence="5">
    <location>
        <begin position="327"/>
        <end position="346"/>
    </location>
</feature>
<dbReference type="AlphaFoldDB" id="A0A3Q2ULB6"/>
<dbReference type="GO" id="GO:0022857">
    <property type="term" value="F:transmembrane transporter activity"/>
    <property type="evidence" value="ECO:0007669"/>
    <property type="project" value="InterPro"/>
</dbReference>
<comment type="subcellular location">
    <subcellularLocation>
        <location evidence="1">Membrane</location>
        <topology evidence="1">Multi-pass membrane protein</topology>
    </subcellularLocation>
</comment>
<dbReference type="PANTHER" id="PTHR24064">
    <property type="entry name" value="SOLUTE CARRIER FAMILY 22 MEMBER"/>
    <property type="match status" value="1"/>
</dbReference>
<evidence type="ECO:0000256" key="4">
    <source>
        <dbReference type="ARBA" id="ARBA00023136"/>
    </source>
</evidence>
<keyword evidence="3 5" id="KW-1133">Transmembrane helix</keyword>
<dbReference type="Gene3D" id="1.20.1250.20">
    <property type="entry name" value="MFS general substrate transporter like domains"/>
    <property type="match status" value="1"/>
</dbReference>
<dbReference type="Pfam" id="PF00083">
    <property type="entry name" value="Sugar_tr"/>
    <property type="match status" value="1"/>
</dbReference>
<sequence>MADFGEILRNIGEFGLFQKTILFALCFPNLILPFHFTSVIFTQSDPERHCNTDWILKAAPNLTAEEQLNLTLPREEDGSFSRCRMFVPVDWDIHTIREHGLNDTTACTDGFVYENMLYESTIVTDFNLVCEKSNMAEVTQTIFMTGMLAGSFIFGPVADLYGRRRTTQLPVVLLLIFIIAAAVSPNVHVYNVSQFIVGASLGGYRMNSVVLGTEWIGVSKRSWGACITQLCAAIGQAILGGMIYFIRDWRLAQMVTAAPIAVIAFYIWFIPESARWLLDRGRTEEAKELIIKVAAINKRKVSDSLLEKVLLFTFFISASKHEQIRHMAALFGLSEVPAHIICIWLLEAVGRKVSLMSTLLMGGLLCMLILAVPQRPYMTRHLHFLK</sequence>
<evidence type="ECO:0000256" key="3">
    <source>
        <dbReference type="ARBA" id="ARBA00022989"/>
    </source>
</evidence>
<dbReference type="Proteomes" id="UP000265000">
    <property type="component" value="Unplaced"/>
</dbReference>
<feature type="transmembrane region" description="Helical" evidence="5">
    <location>
        <begin position="142"/>
        <end position="162"/>
    </location>
</feature>